<protein>
    <submittedName>
        <fullName evidence="2">Uncharacterized protein</fullName>
    </submittedName>
</protein>
<proteinExistence type="predicted"/>
<evidence type="ECO:0000313" key="2">
    <source>
        <dbReference type="EMBL" id="RKF63895.1"/>
    </source>
</evidence>
<name>A0A420I2J2_9PEZI</name>
<dbReference type="EMBL" id="MCFK01002261">
    <property type="protein sequence ID" value="RKF63895.1"/>
    <property type="molecule type" value="Genomic_DNA"/>
</dbReference>
<feature type="region of interest" description="Disordered" evidence="1">
    <location>
        <begin position="253"/>
        <end position="286"/>
    </location>
</feature>
<dbReference type="AlphaFoldDB" id="A0A420I2J2"/>
<dbReference type="OrthoDB" id="3589129at2759"/>
<gene>
    <name evidence="2" type="ORF">OnM2_022022</name>
</gene>
<reference evidence="2 3" key="1">
    <citation type="journal article" date="2018" name="BMC Genomics">
        <title>Comparative genome analyses reveal sequence features reflecting distinct modes of host-adaptation between dicot and monocot powdery mildew.</title>
        <authorList>
            <person name="Wu Y."/>
            <person name="Ma X."/>
            <person name="Pan Z."/>
            <person name="Kale S.D."/>
            <person name="Song Y."/>
            <person name="King H."/>
            <person name="Zhang Q."/>
            <person name="Presley C."/>
            <person name="Deng X."/>
            <person name="Wei C.I."/>
            <person name="Xiao S."/>
        </authorList>
    </citation>
    <scope>NUCLEOTIDE SEQUENCE [LARGE SCALE GENOMIC DNA]</scope>
    <source>
        <strain evidence="2">UMSG2</strain>
    </source>
</reference>
<comment type="caution">
    <text evidence="2">The sequence shown here is derived from an EMBL/GenBank/DDBJ whole genome shotgun (WGS) entry which is preliminary data.</text>
</comment>
<accession>A0A420I2J2</accession>
<evidence type="ECO:0000313" key="3">
    <source>
        <dbReference type="Proteomes" id="UP000286134"/>
    </source>
</evidence>
<keyword evidence="3" id="KW-1185">Reference proteome</keyword>
<sequence>MSKDCELTTDEDQDSTSDGEMISLEEEISLNPFEMVGMWTQSSLSTVAVFFSSFYDTTHEMKKRKSPNTKYWKSSIEFAKGSYCSNTIRIDDVIIPYSPESEYGERHLYLCLPGTLTTLFKKAGSTYKINIQETKLKGKPGEWWKTTYDVGDVFQVIDSNLKSTPVSLIDVMNYTKKGVRANLRLEFFCRAVVEGPKNFDNNAEISILVKILSGFITSIGVDAERPVPCGSIKGKPLQKDTASDDIIKLLNRFKSKNQKETQNGPENSCLNGSDSEDHSQFPSDSQ</sequence>
<organism evidence="2 3">
    <name type="scientific">Erysiphe neolycopersici</name>
    <dbReference type="NCBI Taxonomy" id="212602"/>
    <lineage>
        <taxon>Eukaryota</taxon>
        <taxon>Fungi</taxon>
        <taxon>Dikarya</taxon>
        <taxon>Ascomycota</taxon>
        <taxon>Pezizomycotina</taxon>
        <taxon>Leotiomycetes</taxon>
        <taxon>Erysiphales</taxon>
        <taxon>Erysiphaceae</taxon>
        <taxon>Erysiphe</taxon>
    </lineage>
</organism>
<feature type="compositionally biased region" description="Polar residues" evidence="1">
    <location>
        <begin position="260"/>
        <end position="273"/>
    </location>
</feature>
<dbReference type="Proteomes" id="UP000286134">
    <property type="component" value="Unassembled WGS sequence"/>
</dbReference>
<feature type="compositionally biased region" description="Acidic residues" evidence="1">
    <location>
        <begin position="7"/>
        <end position="20"/>
    </location>
</feature>
<evidence type="ECO:0000256" key="1">
    <source>
        <dbReference type="SAM" id="MobiDB-lite"/>
    </source>
</evidence>
<feature type="region of interest" description="Disordered" evidence="1">
    <location>
        <begin position="1"/>
        <end position="20"/>
    </location>
</feature>